<proteinExistence type="predicted"/>
<protein>
    <recommendedName>
        <fullName evidence="3">Lipoprotein</fullName>
    </recommendedName>
</protein>
<dbReference type="PROSITE" id="PS51257">
    <property type="entry name" value="PROKAR_LIPOPROTEIN"/>
    <property type="match status" value="1"/>
</dbReference>
<keyword evidence="2" id="KW-1185">Reference proteome</keyword>
<gene>
    <name evidence="1" type="ORF">OF897_06880</name>
</gene>
<evidence type="ECO:0000313" key="2">
    <source>
        <dbReference type="Proteomes" id="UP001073122"/>
    </source>
</evidence>
<evidence type="ECO:0000313" key="1">
    <source>
        <dbReference type="EMBL" id="MCX8523644.1"/>
    </source>
</evidence>
<dbReference type="RefSeq" id="WP_267264954.1">
    <property type="nucleotide sequence ID" value="NZ_JAOVZW010000008.1"/>
</dbReference>
<dbReference type="Proteomes" id="UP001073122">
    <property type="component" value="Unassembled WGS sequence"/>
</dbReference>
<name>A0ABT3XTE8_9FLAO</name>
<comment type="caution">
    <text evidence="1">The sequence shown here is derived from an EMBL/GenBank/DDBJ whole genome shotgun (WGS) entry which is preliminary data.</text>
</comment>
<evidence type="ECO:0008006" key="3">
    <source>
        <dbReference type="Google" id="ProtNLM"/>
    </source>
</evidence>
<accession>A0ABT3XTE8</accession>
<reference evidence="1" key="1">
    <citation type="submission" date="2022-10" db="EMBL/GenBank/DDBJ databases">
        <title>Chryseobacterium sp. nov., a novel bacterial species.</title>
        <authorList>
            <person name="Cao Y."/>
        </authorList>
    </citation>
    <scope>NUCLEOTIDE SEQUENCE</scope>
    <source>
        <strain evidence="1">CCTCC AB2015118</strain>
    </source>
</reference>
<dbReference type="EMBL" id="JAOVZW010000008">
    <property type="protein sequence ID" value="MCX8523644.1"/>
    <property type="molecule type" value="Genomic_DNA"/>
</dbReference>
<organism evidence="1 2">
    <name type="scientific">Chryseobacterium formosus</name>
    <dbReference type="NCBI Taxonomy" id="1537363"/>
    <lineage>
        <taxon>Bacteria</taxon>
        <taxon>Pseudomonadati</taxon>
        <taxon>Bacteroidota</taxon>
        <taxon>Flavobacteriia</taxon>
        <taxon>Flavobacteriales</taxon>
        <taxon>Weeksellaceae</taxon>
        <taxon>Chryseobacterium group</taxon>
        <taxon>Chryseobacterium</taxon>
    </lineage>
</organism>
<sequence length="134" mass="15865">MKIFSEILVAIIALVLFSSCKEKLAEPILFFENYDLKSGKYRLEGHQIEGEIIDDFTNFYIDDPETLITMQKQWIFKYKSGIQPCGYGYSIVLKENNKIIKQTLVNIDCEYMSGWIYFPKEYLTDYKNHFVKMK</sequence>